<dbReference type="Proteomes" id="UP001174934">
    <property type="component" value="Unassembled WGS sequence"/>
</dbReference>
<name>A0AA39TG81_9PEZI</name>
<reference evidence="2" key="1">
    <citation type="submission" date="2023-06" db="EMBL/GenBank/DDBJ databases">
        <title>Genome-scale phylogeny and comparative genomics of the fungal order Sordariales.</title>
        <authorList>
            <consortium name="Lawrence Berkeley National Laboratory"/>
            <person name="Hensen N."/>
            <person name="Bonometti L."/>
            <person name="Westerberg I."/>
            <person name="Brannstrom I.O."/>
            <person name="Guillou S."/>
            <person name="Cros-Aarteil S."/>
            <person name="Calhoun S."/>
            <person name="Haridas S."/>
            <person name="Kuo A."/>
            <person name="Mondo S."/>
            <person name="Pangilinan J."/>
            <person name="Riley R."/>
            <person name="LaButti K."/>
            <person name="Andreopoulos B."/>
            <person name="Lipzen A."/>
            <person name="Chen C."/>
            <person name="Yanf M."/>
            <person name="Daum C."/>
            <person name="Ng V."/>
            <person name="Clum A."/>
            <person name="Steindorff A."/>
            <person name="Ohm R."/>
            <person name="Martin F."/>
            <person name="Silar P."/>
            <person name="Natvig D."/>
            <person name="Lalanne C."/>
            <person name="Gautier V."/>
            <person name="Ament-velasquez S.L."/>
            <person name="Kruys A."/>
            <person name="Hutchinson M.I."/>
            <person name="Powell A.J."/>
            <person name="Barry K."/>
            <person name="Miller A.N."/>
            <person name="Grigoriev I.V."/>
            <person name="Debuchy R."/>
            <person name="Gladieux P."/>
            <person name="Thoren M.H."/>
            <person name="Johannesson H."/>
        </authorList>
    </citation>
    <scope>NUCLEOTIDE SEQUENCE</scope>
    <source>
        <strain evidence="2">SMH3391-2</strain>
    </source>
</reference>
<accession>A0AA39TG81</accession>
<comment type="caution">
    <text evidence="2">The sequence shown here is derived from an EMBL/GenBank/DDBJ whole genome shotgun (WGS) entry which is preliminary data.</text>
</comment>
<evidence type="ECO:0000313" key="2">
    <source>
        <dbReference type="EMBL" id="KAK0609547.1"/>
    </source>
</evidence>
<keyword evidence="3" id="KW-1185">Reference proteome</keyword>
<sequence>MARNSAMQLHLAILASVRVEEAAWALGCATARVRASVDASEECGCVASMLCPCCVHAACCVRDACLPRFWLAAHDARQTVRGRLAWTGEAVVQGLPLGAPLDDDQGRGYVLGQVGRLVGCRGRRAVATGREGRWEGKWLPAREILHGVCRNSRSTSHSQRGLAAHFRVGCAFPAQQTTSLPPSSYGYLIVV</sequence>
<organism evidence="2 3">
    <name type="scientific">Bombardia bombarda</name>
    <dbReference type="NCBI Taxonomy" id="252184"/>
    <lineage>
        <taxon>Eukaryota</taxon>
        <taxon>Fungi</taxon>
        <taxon>Dikarya</taxon>
        <taxon>Ascomycota</taxon>
        <taxon>Pezizomycotina</taxon>
        <taxon>Sordariomycetes</taxon>
        <taxon>Sordariomycetidae</taxon>
        <taxon>Sordariales</taxon>
        <taxon>Lasiosphaeriaceae</taxon>
        <taxon>Bombardia</taxon>
    </lineage>
</organism>
<evidence type="ECO:0000256" key="1">
    <source>
        <dbReference type="SAM" id="SignalP"/>
    </source>
</evidence>
<evidence type="ECO:0000313" key="3">
    <source>
        <dbReference type="Proteomes" id="UP001174934"/>
    </source>
</evidence>
<dbReference type="AlphaFoldDB" id="A0AA39TG81"/>
<feature type="signal peptide" evidence="1">
    <location>
        <begin position="1"/>
        <end position="25"/>
    </location>
</feature>
<dbReference type="EMBL" id="JAULSR010000013">
    <property type="protein sequence ID" value="KAK0609547.1"/>
    <property type="molecule type" value="Genomic_DNA"/>
</dbReference>
<gene>
    <name evidence="2" type="ORF">B0T17DRAFT_133485</name>
</gene>
<keyword evidence="1" id="KW-0732">Signal</keyword>
<protein>
    <submittedName>
        <fullName evidence="2">Uncharacterized protein</fullName>
    </submittedName>
</protein>
<feature type="chain" id="PRO_5041204562" evidence="1">
    <location>
        <begin position="26"/>
        <end position="191"/>
    </location>
</feature>
<proteinExistence type="predicted"/>